<protein>
    <submittedName>
        <fullName evidence="2">Uncharacterized protein</fullName>
    </submittedName>
</protein>
<accession>A0A1X7TDT1</accession>
<feature type="region of interest" description="Disordered" evidence="1">
    <location>
        <begin position="1"/>
        <end position="38"/>
    </location>
</feature>
<organism evidence="2">
    <name type="scientific">Amphimedon queenslandica</name>
    <name type="common">Sponge</name>
    <dbReference type="NCBI Taxonomy" id="400682"/>
    <lineage>
        <taxon>Eukaryota</taxon>
        <taxon>Metazoa</taxon>
        <taxon>Porifera</taxon>
        <taxon>Demospongiae</taxon>
        <taxon>Heteroscleromorpha</taxon>
        <taxon>Haplosclerida</taxon>
        <taxon>Niphatidae</taxon>
        <taxon>Amphimedon</taxon>
    </lineage>
</organism>
<dbReference type="InParanoid" id="A0A1X7TDT1"/>
<reference evidence="2" key="1">
    <citation type="submission" date="2017-05" db="UniProtKB">
        <authorList>
            <consortium name="EnsemblMetazoa"/>
        </authorList>
    </citation>
    <scope>IDENTIFICATION</scope>
</reference>
<sequence>KECEAQDQRATTELTISAEGNQTIDQPPNLSSTPADPSIELQVEDTGTTSTTAGEENAQILALYYAVAYLQSTVVADENEAELDDSDEPTSLPEAEVLRVGDYITQPFPTSNKIRDFKTSDHSPIQTTSASTATVADFIAASSTDNDFSHNEWVLGSNKLPEISNKGEWVVPGASSAHEAAPWEEDTPVEAIDDQGGGGLLVIPPTNYEALRRMNDGENEIIIPPEKLFEPLEDSSDHSSDVN</sequence>
<feature type="compositionally biased region" description="Polar residues" evidence="1">
    <location>
        <begin position="8"/>
        <end position="35"/>
    </location>
</feature>
<evidence type="ECO:0000256" key="1">
    <source>
        <dbReference type="SAM" id="MobiDB-lite"/>
    </source>
</evidence>
<proteinExistence type="predicted"/>
<evidence type="ECO:0000313" key="2">
    <source>
        <dbReference type="EnsemblMetazoa" id="Aqu2.1.12757_001"/>
    </source>
</evidence>
<name>A0A1X7TDT1_AMPQE</name>
<feature type="compositionally biased region" description="Acidic residues" evidence="1">
    <location>
        <begin position="79"/>
        <end position="88"/>
    </location>
</feature>
<feature type="region of interest" description="Disordered" evidence="1">
    <location>
        <begin position="79"/>
        <end position="98"/>
    </location>
</feature>
<dbReference type="AlphaFoldDB" id="A0A1X7TDT1"/>
<dbReference type="EnsemblMetazoa" id="Aqu2.1.12757_001">
    <property type="protein sequence ID" value="Aqu2.1.12757_001"/>
    <property type="gene ID" value="Aqu2.1.12757"/>
</dbReference>